<feature type="chain" id="PRO_5039530584" evidence="9">
    <location>
        <begin position="24"/>
        <end position="391"/>
    </location>
</feature>
<dbReference type="GO" id="GO:0033214">
    <property type="term" value="P:siderophore-iron import into cell"/>
    <property type="evidence" value="ECO:0007669"/>
    <property type="project" value="TreeGrafter"/>
</dbReference>
<evidence type="ECO:0000256" key="7">
    <source>
        <dbReference type="ARBA" id="ARBA00023136"/>
    </source>
</evidence>
<dbReference type="Proteomes" id="UP000001549">
    <property type="component" value="Chromosome"/>
</dbReference>
<dbReference type="STRING" id="656024.FsymDg_0036"/>
<keyword evidence="11" id="KW-1185">Reference proteome</keyword>
<dbReference type="GO" id="GO:0022857">
    <property type="term" value="F:transmembrane transporter activity"/>
    <property type="evidence" value="ECO:0007669"/>
    <property type="project" value="InterPro"/>
</dbReference>
<dbReference type="EMBL" id="CP002801">
    <property type="protein sequence ID" value="AEH07628.1"/>
    <property type="molecule type" value="Genomic_DNA"/>
</dbReference>
<feature type="transmembrane region" description="Helical" evidence="8">
    <location>
        <begin position="331"/>
        <end position="353"/>
    </location>
</feature>
<keyword evidence="5 8" id="KW-0812">Transmembrane</keyword>
<gene>
    <name evidence="10" type="ordered locus">FsymDg_0036</name>
</gene>
<dbReference type="InterPro" id="IPR037294">
    <property type="entry name" value="ABC_BtuC-like"/>
</dbReference>
<evidence type="ECO:0000256" key="2">
    <source>
        <dbReference type="ARBA" id="ARBA00007935"/>
    </source>
</evidence>
<evidence type="ECO:0000256" key="5">
    <source>
        <dbReference type="ARBA" id="ARBA00022692"/>
    </source>
</evidence>
<dbReference type="GO" id="GO:0005886">
    <property type="term" value="C:plasma membrane"/>
    <property type="evidence" value="ECO:0007669"/>
    <property type="project" value="UniProtKB-SubCell"/>
</dbReference>
<feature type="signal peptide" evidence="9">
    <location>
        <begin position="1"/>
        <end position="23"/>
    </location>
</feature>
<evidence type="ECO:0000256" key="3">
    <source>
        <dbReference type="ARBA" id="ARBA00022448"/>
    </source>
</evidence>
<dbReference type="HOGENOM" id="CLU_013016_1_1_11"/>
<evidence type="ECO:0000313" key="10">
    <source>
        <dbReference type="EMBL" id="AEH07628.1"/>
    </source>
</evidence>
<evidence type="ECO:0000313" key="11">
    <source>
        <dbReference type="Proteomes" id="UP000001549"/>
    </source>
</evidence>
<keyword evidence="9" id="KW-0732">Signal</keyword>
<comment type="subcellular location">
    <subcellularLocation>
        <location evidence="1">Cell membrane</location>
        <topology evidence="1">Multi-pass membrane protein</topology>
    </subcellularLocation>
</comment>
<dbReference type="eggNOG" id="COG4779">
    <property type="taxonomic scope" value="Bacteria"/>
</dbReference>
<sequence precursor="true">MATPTTSTSRPVSAATSAAAATAASTAAASTAVTTTYGPLSLSRVGGRTAVRLARPAASAVLRPRLVTVCAVLAAAAFAVFCLGIAFGDYPIGIAEVVPALWGSGDPGALFVVRELRLPRALVGLLVGVAFGISGAVFQTMTRNPLASPDMIGITAGAQTAVVADIVLGFGAGLGSQLLGLIGGLATALVIYLLAWKGGTSGYRIILVGIGVSWLCSSATDYLLARARLAEAGQALGWLVGNLNGRNFDQARPLALAMAVLAPVALALGRVTRTLQLGDEVASGLGVPVQRTRLALMITAVGLVAFATAAAGPIVFVALAAPQIAQRLANLAWPPPLASGLAGALIVLSADLIGCQLLSETELPVGVVTGVLGAPFLLWLLGRANRTDSGG</sequence>
<feature type="transmembrane region" description="Helical" evidence="8">
    <location>
        <begin position="178"/>
        <end position="196"/>
    </location>
</feature>
<dbReference type="CDD" id="cd06550">
    <property type="entry name" value="TM_ABC_iron-siderophores_like"/>
    <property type="match status" value="1"/>
</dbReference>
<name>F8B0Z8_9ACTN</name>
<dbReference type="PANTHER" id="PTHR30472">
    <property type="entry name" value="FERRIC ENTEROBACTIN TRANSPORT SYSTEM PERMEASE PROTEIN"/>
    <property type="match status" value="1"/>
</dbReference>
<evidence type="ECO:0000256" key="4">
    <source>
        <dbReference type="ARBA" id="ARBA00022475"/>
    </source>
</evidence>
<protein>
    <submittedName>
        <fullName evidence="10">ABC-type transporter, integral membrane subunit</fullName>
    </submittedName>
</protein>
<keyword evidence="7 8" id="KW-0472">Membrane</keyword>
<feature type="transmembrane region" description="Helical" evidence="8">
    <location>
        <begin position="292"/>
        <end position="319"/>
    </location>
</feature>
<evidence type="ECO:0000256" key="9">
    <source>
        <dbReference type="SAM" id="SignalP"/>
    </source>
</evidence>
<feature type="transmembrane region" description="Helical" evidence="8">
    <location>
        <begin position="66"/>
        <end position="87"/>
    </location>
</feature>
<dbReference type="Gene3D" id="1.10.3470.10">
    <property type="entry name" value="ABC transporter involved in vitamin B12 uptake, BtuC"/>
    <property type="match status" value="1"/>
</dbReference>
<dbReference type="AlphaFoldDB" id="F8B0Z8"/>
<reference evidence="10 11" key="1">
    <citation type="submission" date="2011-05" db="EMBL/GenBank/DDBJ databases">
        <title>Complete sequence of chromosome of Frankia symbiont of Datisca glomerata.</title>
        <authorList>
            <consortium name="US DOE Joint Genome Institute"/>
            <person name="Lucas S."/>
            <person name="Han J."/>
            <person name="Lapidus A."/>
            <person name="Cheng J.-F."/>
            <person name="Goodwin L."/>
            <person name="Pitluck S."/>
            <person name="Peters L."/>
            <person name="Mikhailova N."/>
            <person name="Chertkov O."/>
            <person name="Teshima H."/>
            <person name="Han C."/>
            <person name="Tapia R."/>
            <person name="Land M."/>
            <person name="Hauser L."/>
            <person name="Kyrpides N."/>
            <person name="Ivanova N."/>
            <person name="Pagani I."/>
            <person name="Berry A."/>
            <person name="Pawlowski K."/>
            <person name="Persson T."/>
            <person name="Vanden Heuvel B."/>
            <person name="Benson D."/>
            <person name="Woyke T."/>
        </authorList>
    </citation>
    <scope>NUCLEOTIDE SEQUENCE [LARGE SCALE GENOMIC DNA]</scope>
    <source>
        <strain evidence="11">4085684</strain>
    </source>
</reference>
<feature type="transmembrane region" description="Helical" evidence="8">
    <location>
        <begin position="254"/>
        <end position="272"/>
    </location>
</feature>
<feature type="transmembrane region" description="Helical" evidence="8">
    <location>
        <begin position="121"/>
        <end position="139"/>
    </location>
</feature>
<comment type="similarity">
    <text evidence="2">Belongs to the binding-protein-dependent transport system permease family. FecCD subfamily.</text>
</comment>
<evidence type="ECO:0000256" key="8">
    <source>
        <dbReference type="SAM" id="Phobius"/>
    </source>
</evidence>
<dbReference type="PANTHER" id="PTHR30472:SF24">
    <property type="entry name" value="FERRIC ENTEROBACTIN TRANSPORT SYSTEM PERMEASE PROTEIN FEPG"/>
    <property type="match status" value="1"/>
</dbReference>
<evidence type="ECO:0000256" key="6">
    <source>
        <dbReference type="ARBA" id="ARBA00022989"/>
    </source>
</evidence>
<feature type="transmembrane region" description="Helical" evidence="8">
    <location>
        <begin position="365"/>
        <end position="382"/>
    </location>
</feature>
<dbReference type="InterPro" id="IPR000522">
    <property type="entry name" value="ABC_transptr_permease_BtuC"/>
</dbReference>
<evidence type="ECO:0000256" key="1">
    <source>
        <dbReference type="ARBA" id="ARBA00004651"/>
    </source>
</evidence>
<keyword evidence="4" id="KW-1003">Cell membrane</keyword>
<organism evidence="10 11">
    <name type="scientific">Candidatus Protofrankia datiscae</name>
    <dbReference type="NCBI Taxonomy" id="2716812"/>
    <lineage>
        <taxon>Bacteria</taxon>
        <taxon>Bacillati</taxon>
        <taxon>Actinomycetota</taxon>
        <taxon>Actinomycetes</taxon>
        <taxon>Frankiales</taxon>
        <taxon>Frankiaceae</taxon>
        <taxon>Protofrankia</taxon>
    </lineage>
</organism>
<dbReference type="Pfam" id="PF01032">
    <property type="entry name" value="FecCD"/>
    <property type="match status" value="1"/>
</dbReference>
<proteinExistence type="inferred from homology"/>
<dbReference type="SUPFAM" id="SSF81345">
    <property type="entry name" value="ABC transporter involved in vitamin B12 uptake, BtuC"/>
    <property type="match status" value="1"/>
</dbReference>
<dbReference type="KEGG" id="fsy:FsymDg_0036"/>
<keyword evidence="3" id="KW-0813">Transport</keyword>
<accession>F8B0Z8</accession>
<keyword evidence="6 8" id="KW-1133">Transmembrane helix</keyword>